<evidence type="ECO:0000313" key="1">
    <source>
        <dbReference type="EMBL" id="WMV31429.1"/>
    </source>
</evidence>
<reference evidence="1" key="1">
    <citation type="submission" date="2023-08" db="EMBL/GenBank/DDBJ databases">
        <title>A de novo genome assembly of Solanum verrucosum Schlechtendal, a Mexican diploid species geographically isolated from the other diploid A-genome species in potato relatives.</title>
        <authorList>
            <person name="Hosaka K."/>
        </authorList>
    </citation>
    <scope>NUCLEOTIDE SEQUENCE</scope>
    <source>
        <tissue evidence="1">Young leaves</tissue>
    </source>
</reference>
<keyword evidence="2" id="KW-1185">Reference proteome</keyword>
<protein>
    <submittedName>
        <fullName evidence="1">Uncharacterized protein</fullName>
    </submittedName>
</protein>
<dbReference type="AlphaFoldDB" id="A0AAF0R4J4"/>
<dbReference type="EMBL" id="CP133616">
    <property type="protein sequence ID" value="WMV31429.1"/>
    <property type="molecule type" value="Genomic_DNA"/>
</dbReference>
<accession>A0AAF0R4J4</accession>
<sequence length="101" mass="11081">MERGKENEGQTKGEDNKSLRLISRVIVQILRIASMEIGKENEGEVEKLASNSLRLDCFYCEGKGRVGRVAGKEVGWGVLGWEITGIGMKIAELLLGCWKGG</sequence>
<dbReference type="Proteomes" id="UP001234989">
    <property type="component" value="Chromosome 5"/>
</dbReference>
<gene>
    <name evidence="1" type="ORF">MTR67_024814</name>
</gene>
<proteinExistence type="predicted"/>
<name>A0AAF0R4J4_SOLVR</name>
<evidence type="ECO:0000313" key="2">
    <source>
        <dbReference type="Proteomes" id="UP001234989"/>
    </source>
</evidence>
<organism evidence="1 2">
    <name type="scientific">Solanum verrucosum</name>
    <dbReference type="NCBI Taxonomy" id="315347"/>
    <lineage>
        <taxon>Eukaryota</taxon>
        <taxon>Viridiplantae</taxon>
        <taxon>Streptophyta</taxon>
        <taxon>Embryophyta</taxon>
        <taxon>Tracheophyta</taxon>
        <taxon>Spermatophyta</taxon>
        <taxon>Magnoliopsida</taxon>
        <taxon>eudicotyledons</taxon>
        <taxon>Gunneridae</taxon>
        <taxon>Pentapetalae</taxon>
        <taxon>asterids</taxon>
        <taxon>lamiids</taxon>
        <taxon>Solanales</taxon>
        <taxon>Solanaceae</taxon>
        <taxon>Solanoideae</taxon>
        <taxon>Solaneae</taxon>
        <taxon>Solanum</taxon>
    </lineage>
</organism>